<evidence type="ECO:0000256" key="2">
    <source>
        <dbReference type="ARBA" id="ARBA00009810"/>
    </source>
</evidence>
<evidence type="ECO:0000256" key="17">
    <source>
        <dbReference type="SAM" id="SignalP"/>
    </source>
</evidence>
<dbReference type="FunFam" id="2.170.130.10:FF:000001">
    <property type="entry name" value="Catecholate siderophore TonB-dependent receptor"/>
    <property type="match status" value="1"/>
</dbReference>
<dbReference type="Pfam" id="PF00593">
    <property type="entry name" value="TonB_dep_Rec_b-barrel"/>
    <property type="match status" value="1"/>
</dbReference>
<evidence type="ECO:0000256" key="7">
    <source>
        <dbReference type="ARBA" id="ARBA00022729"/>
    </source>
</evidence>
<dbReference type="KEGG" id="rtu:PR017_26930"/>
<evidence type="ECO:0000256" key="9">
    <source>
        <dbReference type="ARBA" id="ARBA00023065"/>
    </source>
</evidence>
<feature type="region of interest" description="Disordered" evidence="16">
    <location>
        <begin position="31"/>
        <end position="68"/>
    </location>
</feature>
<keyword evidence="20" id="KW-0614">Plasmid</keyword>
<dbReference type="Pfam" id="PF07715">
    <property type="entry name" value="Plug"/>
    <property type="match status" value="1"/>
</dbReference>
<keyword evidence="13 14" id="KW-0998">Cell outer membrane</keyword>
<evidence type="ECO:0000256" key="14">
    <source>
        <dbReference type="PROSITE-ProRule" id="PRU01360"/>
    </source>
</evidence>
<evidence type="ECO:0000313" key="21">
    <source>
        <dbReference type="Proteomes" id="UP000249499"/>
    </source>
</evidence>
<dbReference type="InterPro" id="IPR039426">
    <property type="entry name" value="TonB-dep_rcpt-like"/>
</dbReference>
<gene>
    <name evidence="20" type="ORF">PR017_26930</name>
</gene>
<comment type="subcellular location">
    <subcellularLocation>
        <location evidence="1 14">Cell outer membrane</location>
        <topology evidence="1 14">Multi-pass membrane protein</topology>
    </subcellularLocation>
</comment>
<evidence type="ECO:0000256" key="8">
    <source>
        <dbReference type="ARBA" id="ARBA00023004"/>
    </source>
</evidence>
<keyword evidence="3 14" id="KW-0813">Transport</keyword>
<feature type="signal peptide" evidence="17">
    <location>
        <begin position="1"/>
        <end position="31"/>
    </location>
</feature>
<evidence type="ECO:0000256" key="15">
    <source>
        <dbReference type="RuleBase" id="RU003357"/>
    </source>
</evidence>
<dbReference type="PANTHER" id="PTHR32552">
    <property type="entry name" value="FERRICHROME IRON RECEPTOR-RELATED"/>
    <property type="match status" value="1"/>
</dbReference>
<dbReference type="CDD" id="cd01347">
    <property type="entry name" value="ligand_gated_channel"/>
    <property type="match status" value="1"/>
</dbReference>
<dbReference type="Gene3D" id="2.40.170.20">
    <property type="entry name" value="TonB-dependent receptor, beta-barrel domain"/>
    <property type="match status" value="1"/>
</dbReference>
<dbReference type="GO" id="GO:0015891">
    <property type="term" value="P:siderophore transport"/>
    <property type="evidence" value="ECO:0007669"/>
    <property type="project" value="InterPro"/>
</dbReference>
<evidence type="ECO:0000256" key="6">
    <source>
        <dbReference type="ARBA" id="ARBA00022692"/>
    </source>
</evidence>
<dbReference type="EMBL" id="CP117259">
    <property type="protein sequence ID" value="WFR99014.1"/>
    <property type="molecule type" value="Genomic_DNA"/>
</dbReference>
<dbReference type="GO" id="GO:0038023">
    <property type="term" value="F:signaling receptor activity"/>
    <property type="evidence" value="ECO:0007669"/>
    <property type="project" value="InterPro"/>
</dbReference>
<evidence type="ECO:0000256" key="10">
    <source>
        <dbReference type="ARBA" id="ARBA00023077"/>
    </source>
</evidence>
<feature type="domain" description="TonB-dependent receptor plug" evidence="19">
    <location>
        <begin position="85"/>
        <end position="189"/>
    </location>
</feature>
<evidence type="ECO:0000259" key="18">
    <source>
        <dbReference type="Pfam" id="PF00593"/>
    </source>
</evidence>
<dbReference type="Gene3D" id="2.170.130.10">
    <property type="entry name" value="TonB-dependent receptor, plug domain"/>
    <property type="match status" value="1"/>
</dbReference>
<geneLocation type="plasmid" evidence="20 21">
    <name>unnamed2</name>
</geneLocation>
<dbReference type="Proteomes" id="UP000249499">
    <property type="component" value="Plasmid unnamed2"/>
</dbReference>
<dbReference type="InterPro" id="IPR012910">
    <property type="entry name" value="Plug_dom"/>
</dbReference>
<keyword evidence="7 17" id="KW-0732">Signal</keyword>
<evidence type="ECO:0000256" key="16">
    <source>
        <dbReference type="SAM" id="MobiDB-lite"/>
    </source>
</evidence>
<dbReference type="SUPFAM" id="SSF56935">
    <property type="entry name" value="Porins"/>
    <property type="match status" value="1"/>
</dbReference>
<dbReference type="InterPro" id="IPR000531">
    <property type="entry name" value="Beta-barrel_TonB"/>
</dbReference>
<dbReference type="AlphaFoldDB" id="A0AAF1KBG7"/>
<accession>A0AAF1KBG7</accession>
<evidence type="ECO:0000256" key="5">
    <source>
        <dbReference type="ARBA" id="ARBA00022496"/>
    </source>
</evidence>
<feature type="chain" id="PRO_5042185278" evidence="17">
    <location>
        <begin position="32"/>
        <end position="737"/>
    </location>
</feature>
<evidence type="ECO:0000256" key="11">
    <source>
        <dbReference type="ARBA" id="ARBA00023136"/>
    </source>
</evidence>
<dbReference type="GO" id="GO:0009279">
    <property type="term" value="C:cell outer membrane"/>
    <property type="evidence" value="ECO:0007669"/>
    <property type="project" value="UniProtKB-SubCell"/>
</dbReference>
<evidence type="ECO:0000259" key="19">
    <source>
        <dbReference type="Pfam" id="PF07715"/>
    </source>
</evidence>
<keyword evidence="4 14" id="KW-1134">Transmembrane beta strand</keyword>
<evidence type="ECO:0000256" key="4">
    <source>
        <dbReference type="ARBA" id="ARBA00022452"/>
    </source>
</evidence>
<dbReference type="RefSeq" id="WP_111221154.1">
    <property type="nucleotide sequence ID" value="NZ_CP117259.1"/>
</dbReference>
<keyword evidence="21" id="KW-1185">Reference proteome</keyword>
<feature type="domain" description="TonB-dependent receptor-like beta-barrel" evidence="18">
    <location>
        <begin position="294"/>
        <end position="706"/>
    </location>
</feature>
<protein>
    <submittedName>
        <fullName evidence="20">TonB-dependent siderophore receptor</fullName>
    </submittedName>
</protein>
<organism evidence="20 21">
    <name type="scientific">Rhizobium tumorigenes</name>
    <dbReference type="NCBI Taxonomy" id="2041385"/>
    <lineage>
        <taxon>Bacteria</taxon>
        <taxon>Pseudomonadati</taxon>
        <taxon>Pseudomonadota</taxon>
        <taxon>Alphaproteobacteria</taxon>
        <taxon>Hyphomicrobiales</taxon>
        <taxon>Rhizobiaceae</taxon>
        <taxon>Rhizobium/Agrobacterium group</taxon>
        <taxon>Rhizobium</taxon>
    </lineage>
</organism>
<evidence type="ECO:0000256" key="12">
    <source>
        <dbReference type="ARBA" id="ARBA00023170"/>
    </source>
</evidence>
<evidence type="ECO:0000256" key="3">
    <source>
        <dbReference type="ARBA" id="ARBA00022448"/>
    </source>
</evidence>
<keyword evidence="5" id="KW-0410">Iron transport</keyword>
<comment type="similarity">
    <text evidence="2 14 15">Belongs to the TonB-dependent receptor family.</text>
</comment>
<dbReference type="PROSITE" id="PS52016">
    <property type="entry name" value="TONB_DEPENDENT_REC_3"/>
    <property type="match status" value="1"/>
</dbReference>
<keyword evidence="12 20" id="KW-0675">Receptor</keyword>
<dbReference type="InterPro" id="IPR010105">
    <property type="entry name" value="TonB_sidphr_rcpt"/>
</dbReference>
<evidence type="ECO:0000313" key="20">
    <source>
        <dbReference type="EMBL" id="WFR99014.1"/>
    </source>
</evidence>
<name>A0AAF1KBG7_9HYPH</name>
<evidence type="ECO:0000256" key="13">
    <source>
        <dbReference type="ARBA" id="ARBA00023237"/>
    </source>
</evidence>
<dbReference type="NCBIfam" id="NF010651">
    <property type="entry name" value="PRK14050.1"/>
    <property type="match status" value="1"/>
</dbReference>
<dbReference type="PANTHER" id="PTHR32552:SF68">
    <property type="entry name" value="FERRICHROME OUTER MEMBRANE TRANSPORTER_PHAGE RECEPTOR"/>
    <property type="match status" value="1"/>
</dbReference>
<proteinExistence type="inferred from homology"/>
<dbReference type="NCBIfam" id="TIGR01783">
    <property type="entry name" value="TonB-siderophor"/>
    <property type="match status" value="1"/>
</dbReference>
<keyword evidence="9" id="KW-0406">Ion transport</keyword>
<keyword evidence="11 14" id="KW-0472">Membrane</keyword>
<dbReference type="GO" id="GO:0015344">
    <property type="term" value="F:siderophore uptake transmembrane transporter activity"/>
    <property type="evidence" value="ECO:0007669"/>
    <property type="project" value="TreeGrafter"/>
</dbReference>
<keyword evidence="10 15" id="KW-0798">TonB box</keyword>
<keyword evidence="6 14" id="KW-0812">Transmembrane</keyword>
<keyword evidence="8" id="KW-0408">Iron</keyword>
<dbReference type="InterPro" id="IPR037066">
    <property type="entry name" value="Plug_dom_sf"/>
</dbReference>
<reference evidence="20 21" key="1">
    <citation type="journal article" date="2018" name="Sci. Rep.">
        <title>Rhizobium tumorigenes sp. nov., a novel plant tumorigenic bacterium isolated from cane gall tumors on thornless blackberry.</title>
        <authorList>
            <person name="Kuzmanovi N."/>
            <person name="Smalla K."/>
            <person name="Gronow S."/>
            <person name="PuBawska J."/>
        </authorList>
    </citation>
    <scope>NUCLEOTIDE SEQUENCE [LARGE SCALE GENOMIC DNA]</scope>
    <source>
        <strain evidence="20 21">1078</strain>
    </source>
</reference>
<reference evidence="21" key="2">
    <citation type="journal article" date="2023" name="MicrobiologyOpen">
        <title>Genomics of the tumorigenes clade of the family Rhizobiaceae and description of Rhizobium rhododendri sp. nov.</title>
        <authorList>
            <person name="Kuzmanovic N."/>
            <person name="diCenzo G.C."/>
            <person name="Bunk B."/>
            <person name="Sproeer C."/>
            <person name="Fruehling A."/>
            <person name="Neumann-Schaal M."/>
            <person name="Overmann J."/>
            <person name="Smalla K."/>
        </authorList>
    </citation>
    <scope>NUCLEOTIDE SEQUENCE [LARGE SCALE GENOMIC DNA]</scope>
    <source>
        <strain evidence="21">1078</strain>
        <plasmid evidence="21">unnamed2</plasmid>
    </source>
</reference>
<sequence length="737" mass="79773">MTYLTKGISFKARLAAGVAMASLSLVTSATAQETQPTELKPLVVQGGQGGKAGATDTGSDTTGRDPVKGYVAKTTTAGSKADIPIKDLPQSLSVVGQQEMQDRGITNKVDEALRYTPGVNTQPFGNDGDTDWFYIRGFDATQTGVFLDGLTLFSYGFGGFQIDPFSLERIEVLKGASSVTYGGTNPGGIVNMVRKEPTDQPLYYTEVGINNNGNAYAGFDFSDKLSADGVWSYRLTGKVAGGDQYSDFTHDLRGFVMPQITISPDESTKFSVYAYVSGLDEVHSGNGFFPYVGTVVDAPFGKIDRKAFYGEPSIDKETYSQEMVGYSIEHEFDGGWKLSQNLRYGHLKKDEEGPYLNGYVGGDPNAAGYSDPSYELARIGFTEHSKADSFSVDNKAQREFDLGGISHNFMVGTDYSLYRLDNVQACCGSNPISATDPVYNSTQGANFVYLDQVMTQQQLGVYAQDQMKFGDGWLVTLNGRYDFVDENADSRISTDSGSNSKSPSGRAGLAYDFGNGITPYVSVGTFFNPLIGTTATGAGLVPEEGEQYEAGIKYQPTFMDALFTASIFNINRKNMALTDPATFLQYQLGEVRSRGIELEGKVNLDQNWKLLGSYSYTDLEVTKNLDTSIVGNSPYLVPNSTASLWLDYTVADGSLEGVSLGAGMRYQGKSWADAANTLRVPSATVFDAAVRYEKNGWGAALNVANVFDKEYVSGCAGVNTCGYADARTFTLKLSKKW</sequence>
<evidence type="ECO:0000256" key="1">
    <source>
        <dbReference type="ARBA" id="ARBA00004571"/>
    </source>
</evidence>
<dbReference type="InterPro" id="IPR036942">
    <property type="entry name" value="Beta-barrel_TonB_sf"/>
</dbReference>